<dbReference type="Proteomes" id="UP000016600">
    <property type="component" value="Unassembled WGS sequence"/>
</dbReference>
<comment type="domain">
    <text evidence="12">Has 2 endonuclease domains. The discontinuous RuvC-like domain cleaves the target DNA noncomplementary to crRNA while the HNH nuclease domain cleaves the target DNA complementary to crRNA.</text>
</comment>
<evidence type="ECO:0000256" key="5">
    <source>
        <dbReference type="ARBA" id="ARBA00022801"/>
    </source>
</evidence>
<comment type="similarity">
    <text evidence="12">Belongs to the CRISPR-associated Cas9 family.</text>
</comment>
<dbReference type="GO" id="GO:0016787">
    <property type="term" value="F:hydrolase activity"/>
    <property type="evidence" value="ECO:0007669"/>
    <property type="project" value="UniProtKB-KW"/>
</dbReference>
<name>U2LB41_9BACT</name>
<proteinExistence type="inferred from homology"/>
<dbReference type="GO" id="GO:0003723">
    <property type="term" value="F:RNA binding"/>
    <property type="evidence" value="ECO:0007669"/>
    <property type="project" value="UniProtKB-UniRule"/>
</dbReference>
<organism evidence="14 15">
    <name type="scientific">Hoylesella pleuritidis F0068</name>
    <dbReference type="NCBI Taxonomy" id="1081904"/>
    <lineage>
        <taxon>Bacteria</taxon>
        <taxon>Pseudomonadati</taxon>
        <taxon>Bacteroidota</taxon>
        <taxon>Bacteroidia</taxon>
        <taxon>Bacteroidales</taxon>
        <taxon>Prevotellaceae</taxon>
        <taxon>Hoylesella</taxon>
    </lineage>
</organism>
<dbReference type="Gene3D" id="3.30.420.10">
    <property type="entry name" value="Ribonuclease H-like superfamily/Ribonuclease H"/>
    <property type="match status" value="3"/>
</dbReference>
<evidence type="ECO:0000313" key="14">
    <source>
        <dbReference type="EMBL" id="ERK01698.1"/>
    </source>
</evidence>
<keyword evidence="15" id="KW-1185">Reference proteome</keyword>
<keyword evidence="6" id="KW-0460">Magnesium</keyword>
<keyword evidence="8 12" id="KW-0051">Antiviral defense</keyword>
<comment type="function">
    <text evidence="12">CRISPR (clustered regularly interspaced short palindromic repeat) is an adaptive immune system that provides protection against mobile genetic elements (viruses, transposable elements and conjugative plasmids). CRISPR clusters contain spacers, sequences complementary to antecedent mobile elements, and target invading nucleic acids. CRISPR clusters are transcribed and processed into CRISPR RNA (crRNA). In type II CRISPR systems correct processing of pre-crRNA requires a trans-encoded small RNA (tracrRNA), endogenous ribonuclease 3 (rnc) and this protein. The tracrRNA serves as a guide for ribonuclease 3-aided processing of pre-crRNA. Subsequently Cas9/crRNA/tracrRNA endonucleolytically cleaves linear or circular dsDNA target complementary to the spacer; Cas9 is inactive in the absence of the 2 guide RNAs (gRNA). Cas9 recognizes the protospacer adjacent motif (PAM) in the CRISPR repeat sequences to help distinguish self versus nonself, as targets within the bacterial CRISPR locus do not have PAMs. PAM recognition is also required for catalytic activity.</text>
</comment>
<keyword evidence="2 12" id="KW-0540">Nuclease</keyword>
<evidence type="ECO:0000256" key="9">
    <source>
        <dbReference type="ARBA" id="ARBA00023125"/>
    </source>
</evidence>
<dbReference type="InterPro" id="IPR041383">
    <property type="entry name" value="RuvC_III"/>
</dbReference>
<dbReference type="Pfam" id="PF16593">
    <property type="entry name" value="Cas9-BH"/>
    <property type="match status" value="1"/>
</dbReference>
<dbReference type="InterPro" id="IPR032239">
    <property type="entry name" value="Cas9-BH"/>
</dbReference>
<keyword evidence="9 12" id="KW-0238">DNA-binding</keyword>
<keyword evidence="7 12" id="KW-0694">RNA-binding</keyword>
<dbReference type="GO" id="GO:0051607">
    <property type="term" value="P:defense response to virus"/>
    <property type="evidence" value="ECO:0007669"/>
    <property type="project" value="UniProtKB-UniRule"/>
</dbReference>
<dbReference type="GO" id="GO:0046872">
    <property type="term" value="F:metal ion binding"/>
    <property type="evidence" value="ECO:0007669"/>
    <property type="project" value="UniProtKB-UniRule"/>
</dbReference>
<keyword evidence="3" id="KW-0479">Metal-binding</keyword>
<protein>
    <recommendedName>
        <fullName evidence="12">CRISPR-associated endonuclease Cas9</fullName>
        <ecNumber evidence="12">3.1.-.-</ecNumber>
    </recommendedName>
</protein>
<feature type="active site" description="For RuvC-like nuclease domain" evidence="12">
    <location>
        <position position="8"/>
    </location>
</feature>
<dbReference type="InterPro" id="IPR033114">
    <property type="entry name" value="HNH_CAS9"/>
</dbReference>
<comment type="subunit">
    <text evidence="11 12">Monomer. Binds crRNA and tracrRNA.</text>
</comment>
<dbReference type="NCBIfam" id="TIGR01865">
    <property type="entry name" value="cas_Csn1"/>
    <property type="match status" value="1"/>
</dbReference>
<dbReference type="Pfam" id="PF18541">
    <property type="entry name" value="RuvC_III"/>
    <property type="match status" value="1"/>
</dbReference>
<evidence type="ECO:0000256" key="7">
    <source>
        <dbReference type="ARBA" id="ARBA00022884"/>
    </source>
</evidence>
<dbReference type="PATRIC" id="fig|1081904.3.peg.1122"/>
<dbReference type="EMBL" id="AWET01000024">
    <property type="protein sequence ID" value="ERK01698.1"/>
    <property type="molecule type" value="Genomic_DNA"/>
</dbReference>
<comment type="caution">
    <text evidence="12">Lacks conserved residue(s) required for the propagation of feature annotation.</text>
</comment>
<evidence type="ECO:0000256" key="3">
    <source>
        <dbReference type="ARBA" id="ARBA00022723"/>
    </source>
</evidence>
<dbReference type="InterPro" id="IPR028629">
    <property type="entry name" value="Cas9"/>
</dbReference>
<comment type="cofactor">
    <cofactor evidence="1">
        <name>Mg(2+)</name>
        <dbReference type="ChEBI" id="CHEBI:18420"/>
    </cofactor>
</comment>
<dbReference type="InterPro" id="IPR036397">
    <property type="entry name" value="RNaseH_sf"/>
</dbReference>
<evidence type="ECO:0000256" key="1">
    <source>
        <dbReference type="ARBA" id="ARBA00001946"/>
    </source>
</evidence>
<keyword evidence="10" id="KW-0464">Manganese</keyword>
<dbReference type="RefSeq" id="WP_021583828.1">
    <property type="nucleotide sequence ID" value="NZ_AWET01000024.1"/>
</dbReference>
<evidence type="ECO:0000256" key="12">
    <source>
        <dbReference type="HAMAP-Rule" id="MF_01480"/>
    </source>
</evidence>
<evidence type="ECO:0000256" key="11">
    <source>
        <dbReference type="ARBA" id="ARBA00046380"/>
    </source>
</evidence>
<dbReference type="EC" id="3.1.-.-" evidence="12"/>
<accession>U2LB41</accession>
<evidence type="ECO:0000256" key="4">
    <source>
        <dbReference type="ARBA" id="ARBA00022759"/>
    </source>
</evidence>
<dbReference type="GO" id="GO:0003677">
    <property type="term" value="F:DNA binding"/>
    <property type="evidence" value="ECO:0007669"/>
    <property type="project" value="UniProtKB-UniRule"/>
</dbReference>
<evidence type="ECO:0000256" key="6">
    <source>
        <dbReference type="ARBA" id="ARBA00022842"/>
    </source>
</evidence>
<evidence type="ECO:0000256" key="2">
    <source>
        <dbReference type="ARBA" id="ARBA00022722"/>
    </source>
</evidence>
<reference evidence="14 15" key="1">
    <citation type="submission" date="2013-08" db="EMBL/GenBank/DDBJ databases">
        <authorList>
            <person name="Durkin A.S."/>
            <person name="Haft D.R."/>
            <person name="McCorrison J."/>
            <person name="Torralba M."/>
            <person name="Gillis M."/>
            <person name="Haft D.H."/>
            <person name="Methe B."/>
            <person name="Sutton G."/>
            <person name="Nelson K.E."/>
        </authorList>
    </citation>
    <scope>NUCLEOTIDE SEQUENCE [LARGE SCALE GENOMIC DNA]</scope>
    <source>
        <strain evidence="14 15">F0068</strain>
    </source>
</reference>
<evidence type="ECO:0000313" key="15">
    <source>
        <dbReference type="Proteomes" id="UP000016600"/>
    </source>
</evidence>
<gene>
    <name evidence="12" type="primary">cas9</name>
    <name evidence="14" type="ORF">HMPREF1218_1470</name>
</gene>
<evidence type="ECO:0000256" key="10">
    <source>
        <dbReference type="ARBA" id="ARBA00023211"/>
    </source>
</evidence>
<dbReference type="PROSITE" id="PS51749">
    <property type="entry name" value="HNH_CAS9"/>
    <property type="match status" value="1"/>
</dbReference>
<dbReference type="Pfam" id="PF13395">
    <property type="entry name" value="HNH_4"/>
    <property type="match status" value="1"/>
</dbReference>
<comment type="caution">
    <text evidence="14">The sequence shown here is derived from an EMBL/GenBank/DDBJ whole genome shotgun (WGS) entry which is preliminary data.</text>
</comment>
<dbReference type="HAMAP" id="MF_01480">
    <property type="entry name" value="Cas9"/>
    <property type="match status" value="1"/>
</dbReference>
<sequence length="1494" mass="174512">MKNILGLDLGTNSIGWALIDNESHRIIKSGSRIIPMDAATMGDYEKGNLKSADWKRTSFRGMRRLYERAKLRRERLLRVLNILGFLPEEFRRQIDFEHHPGQFIDGKEPLIAYHHDENGQRVFSYMSAFEEMLTDFRATQSELVRDGRRVPYDWTIYYLRHKALTQPVTKEELAWIILNFNTKRGYYQLRSESEEVTTNKNEEYAELKVVSVEKTGEDKKRAGYYWYTITYDNEAEQKITSTIPPRQIGDKVELIVTTARDKAGEIKKSVRSPKEDDWTLMKKRTEHNIEEEECTVGSYIYQHILADPTVKVRGKLVHTIERKFYKKELKQILNKQKEFIPELQDASLYEACIKELYRNNEAHIQSIANKDFTDLFVNDIIFYQRPLKSKKSTISNCPYESYYYKNKETGELIRKPIKCIAKSNPLYQEFRLWQFVHNLRIYKKSEEVSGRLQTDVDVTDRFLTTPDDYAKLFSWLNDRKEIKQKELLRYEAFGLSKSYGDYRWNFVEDKPYPCNETLHEINRRMKSILSDKKLSSEAYQQLWHILYSIDDPIEIRKALTSFAQNQEINSDDFVNAFYQYVPEKTKSYGAYSEKAIKKLLPLMRRGSYWAIGNIDEKTHRRLDNIINGVADDSISTCTREKLNNLTDITMCQGMPLWQACYAVYDRHSEAADTTKWEQPDDIDTYLSTELKQHSLRNPIVETVISETLRVVRDIWKAYGRPEEIHVELGRNLKQDAKSRKQDAIRMAENEQTNLRIRALLQELSNPECGVENVRPHSPSQMELLKIYENEVLQSTDDIPEEISNIIKDLGKTDSKKRPSLSDITKYRLWLEQKYQSPYTGHIIPLSKLFTPAYQIEHVIPQSRYFDDSISNKVICEAEVNKEKDRMLGYEFIINKGGSIVKGSFGQQFKIFDKVQYEDFVKQRYAHNKTKMKKLLMDDIPDGFIQRQLNDSRYMSKKIISILSNIVREDGEKEATSKHIIVTSGAITDRLKKEWGIKDVWNDIIAPRFKRLNKLTDSNNYGMETEKEGRQYFQINVPTELSTGLIKKRIDHRHHAMDAIIIACTTRNHVNFLNNSTAASDQKDIRRDLQHTLCTKTKTDSNGNYVWRFNKPWDTFTQDTRQELEGIIVSFKQNLRIINKMSNYYQHYVDGRKTISRQNKGDGWAIRKSLHKATVSGKVNLKRSKTVGFKEALNDWSAIKDKTSKAILQKIIAQYKNYDPKTIFKYFKDRNFKVEGKDFSKLEVYYNTSDKEPMSAHRVNIDTTFDEKEIRSITDTGIQKIMLKHLHTYDDAQGKTHPEAAFSPEGIEKMNQNIRMLNGGKDHKPIFKVRKAEILGMKFAVGERGHKDKKWVEADKGTNLFFAIYESEENKRSYSSIPLNEAIDRLKRGENIADERDQNGNKLLFVLSPMDLVYVPDPDDAHIDEVKGNNNIFKMVSCTGTECYFVPETYANVICKGKELESKNKVESYDGINIKKSCYKITVDRLGKVRKIFKG</sequence>
<keyword evidence="4 12" id="KW-0255">Endonuclease</keyword>
<feature type="active site" description="Proton acceptor for HNH nuclease domain" evidence="12">
    <location>
        <position position="857"/>
    </location>
</feature>
<evidence type="ECO:0000259" key="13">
    <source>
        <dbReference type="PROSITE" id="PS51749"/>
    </source>
</evidence>
<evidence type="ECO:0000256" key="8">
    <source>
        <dbReference type="ARBA" id="ARBA00023118"/>
    </source>
</evidence>
<dbReference type="GO" id="GO:0043571">
    <property type="term" value="P:maintenance of CRISPR repeat elements"/>
    <property type="evidence" value="ECO:0007669"/>
    <property type="project" value="UniProtKB-UniRule"/>
</dbReference>
<keyword evidence="5 12" id="KW-0378">Hydrolase</keyword>
<dbReference type="InterPro" id="IPR003615">
    <property type="entry name" value="HNH_nuc"/>
</dbReference>
<dbReference type="GO" id="GO:0004519">
    <property type="term" value="F:endonuclease activity"/>
    <property type="evidence" value="ECO:0007669"/>
    <property type="project" value="UniProtKB-UniRule"/>
</dbReference>
<feature type="domain" description="HNH Cas9-type" evidence="13">
    <location>
        <begin position="780"/>
        <end position="948"/>
    </location>
</feature>